<dbReference type="CDD" id="cd01949">
    <property type="entry name" value="GGDEF"/>
    <property type="match status" value="1"/>
</dbReference>
<reference evidence="11 14" key="1">
    <citation type="submission" date="2018-01" db="EMBL/GenBank/DDBJ databases">
        <title>Whole genome sequencing of Histamine producing bacteria.</title>
        <authorList>
            <person name="Butler K."/>
        </authorList>
    </citation>
    <scope>NUCLEOTIDE SEQUENCE [LARGE SCALE GENOMIC DNA]</scope>
    <source>
        <strain evidence="12 13">ATCC 51761</strain>
        <strain evidence="11 14">NCIMB 13481</strain>
    </source>
</reference>
<dbReference type="InterPro" id="IPR050469">
    <property type="entry name" value="Diguanylate_Cyclase"/>
</dbReference>
<comment type="catalytic activity">
    <reaction evidence="7">
        <text>2 GTP = 3',3'-c-di-GMP + 2 diphosphate</text>
        <dbReference type="Rhea" id="RHEA:24898"/>
        <dbReference type="ChEBI" id="CHEBI:33019"/>
        <dbReference type="ChEBI" id="CHEBI:37565"/>
        <dbReference type="ChEBI" id="CHEBI:58805"/>
        <dbReference type="EC" id="2.7.7.65"/>
    </reaction>
</comment>
<organism evidence="11 14">
    <name type="scientific">Photobacterium iliopiscarium</name>
    <dbReference type="NCBI Taxonomy" id="56192"/>
    <lineage>
        <taxon>Bacteria</taxon>
        <taxon>Pseudomonadati</taxon>
        <taxon>Pseudomonadota</taxon>
        <taxon>Gammaproteobacteria</taxon>
        <taxon>Vibrionales</taxon>
        <taxon>Vibrionaceae</taxon>
        <taxon>Photobacterium</taxon>
    </lineage>
</organism>
<evidence type="ECO:0000259" key="10">
    <source>
        <dbReference type="PROSITE" id="PS50887"/>
    </source>
</evidence>
<keyword evidence="13" id="KW-1185">Reference proteome</keyword>
<evidence type="ECO:0000256" key="4">
    <source>
        <dbReference type="ARBA" id="ARBA00022692"/>
    </source>
</evidence>
<dbReference type="SMART" id="SM00267">
    <property type="entry name" value="GGDEF"/>
    <property type="match status" value="1"/>
</dbReference>
<dbReference type="InterPro" id="IPR000160">
    <property type="entry name" value="GGDEF_dom"/>
</dbReference>
<evidence type="ECO:0000259" key="9">
    <source>
        <dbReference type="PROSITE" id="PS50839"/>
    </source>
</evidence>
<gene>
    <name evidence="11" type="ORF">C9I88_10225</name>
    <name evidence="12" type="ORF">C9J52_00785</name>
</gene>
<dbReference type="AlphaFoldDB" id="A0A2T3ML51"/>
<evidence type="ECO:0000313" key="14">
    <source>
        <dbReference type="Proteomes" id="UP000241954"/>
    </source>
</evidence>
<sequence length="463" mass="53187">MNSSYFLMHPEVLIMKLKITPSSLAIIISLLLTVVVVEMFFLNEKKQYELLNKKNDLVFEQDVSKIINNEINNLVVSLKTFNLLFKSKSYDVDKFSVLAKEVISTNSSISELQFAPQGIIGFTYPESKHNSAIGHDLNRLTKRHKGVLLSIENQSLTLIGPVKLIQNNRLSFILRLPIFNEQLEFIGFLIALSDLDNISNKLPSGHLFYKIQGFNPDGGMLTIFDNIIDKTAGDITVFNVPVPNGKWMFSIQNKKYNAQKYYIIHLLLYVIVIGFFCYVYKRERQIFVTNTRINNTNNILKRATFTDELTNIYNRRYMNKVMRQIFFANITLTHSIAFLDIDHFKRVNDTYGHDAGDEILRIFSAICLNNIRTTDVIARWGGEEFILFMDQTNKINAEEVCSRILTAVNQHPFLYNDQAIHITVSIGLTSFSPQNDQIELVLQNIDKAVYHSKNNGRNCITVI</sequence>
<evidence type="ECO:0000313" key="11">
    <source>
        <dbReference type="EMBL" id="PSV96865.1"/>
    </source>
</evidence>
<keyword evidence="6 8" id="KW-0472">Membrane</keyword>
<dbReference type="PROSITE" id="PS50887">
    <property type="entry name" value="GGDEF"/>
    <property type="match status" value="1"/>
</dbReference>
<keyword evidence="4 8" id="KW-0812">Transmembrane</keyword>
<dbReference type="InterPro" id="IPR029787">
    <property type="entry name" value="Nucleotide_cyclase"/>
</dbReference>
<dbReference type="InterPro" id="IPR043128">
    <property type="entry name" value="Rev_trsase/Diguanyl_cyclase"/>
</dbReference>
<evidence type="ECO:0000256" key="6">
    <source>
        <dbReference type="ARBA" id="ARBA00023136"/>
    </source>
</evidence>
<dbReference type="STRING" id="56192.UB38_09450"/>
<feature type="transmembrane region" description="Helical" evidence="8">
    <location>
        <begin position="261"/>
        <end position="281"/>
    </location>
</feature>
<dbReference type="NCBIfam" id="TIGR00254">
    <property type="entry name" value="GGDEF"/>
    <property type="match status" value="1"/>
</dbReference>
<dbReference type="SUPFAM" id="SSF55073">
    <property type="entry name" value="Nucleotide cyclase"/>
    <property type="match status" value="1"/>
</dbReference>
<feature type="domain" description="CHASE" evidence="9">
    <location>
        <begin position="116"/>
        <end position="202"/>
    </location>
</feature>
<dbReference type="Gene3D" id="3.30.450.350">
    <property type="entry name" value="CHASE domain"/>
    <property type="match status" value="1"/>
</dbReference>
<comment type="caution">
    <text evidence="11">The sequence shown here is derived from an EMBL/GenBank/DDBJ whole genome shotgun (WGS) entry which is preliminary data.</text>
</comment>
<evidence type="ECO:0000256" key="3">
    <source>
        <dbReference type="ARBA" id="ARBA00012528"/>
    </source>
</evidence>
<dbReference type="EC" id="2.7.7.65" evidence="3"/>
<feature type="transmembrane region" description="Helical" evidence="8">
    <location>
        <begin position="20"/>
        <end position="42"/>
    </location>
</feature>
<keyword evidence="5 8" id="KW-1133">Transmembrane helix</keyword>
<dbReference type="GO" id="GO:0016020">
    <property type="term" value="C:membrane"/>
    <property type="evidence" value="ECO:0007669"/>
    <property type="project" value="UniProtKB-SubCell"/>
</dbReference>
<dbReference type="SMART" id="SM01079">
    <property type="entry name" value="CHASE"/>
    <property type="match status" value="1"/>
</dbReference>
<feature type="domain" description="GGDEF" evidence="10">
    <location>
        <begin position="332"/>
        <end position="463"/>
    </location>
</feature>
<dbReference type="PANTHER" id="PTHR45138:SF9">
    <property type="entry name" value="DIGUANYLATE CYCLASE DGCM-RELATED"/>
    <property type="match status" value="1"/>
</dbReference>
<dbReference type="Pfam" id="PF03924">
    <property type="entry name" value="CHASE"/>
    <property type="match status" value="1"/>
</dbReference>
<dbReference type="FunFam" id="3.30.70.270:FF:000001">
    <property type="entry name" value="Diguanylate cyclase domain protein"/>
    <property type="match status" value="1"/>
</dbReference>
<name>A0A2T3ML51_9GAMM</name>
<dbReference type="Pfam" id="PF00990">
    <property type="entry name" value="GGDEF"/>
    <property type="match status" value="1"/>
</dbReference>
<protein>
    <recommendedName>
        <fullName evidence="3">diguanylate cyclase</fullName>
        <ecNumber evidence="3">2.7.7.65</ecNumber>
    </recommendedName>
</protein>
<evidence type="ECO:0000313" key="12">
    <source>
        <dbReference type="EMBL" id="PSW99769.1"/>
    </source>
</evidence>
<evidence type="ECO:0000256" key="2">
    <source>
        <dbReference type="ARBA" id="ARBA00004370"/>
    </source>
</evidence>
<evidence type="ECO:0000313" key="13">
    <source>
        <dbReference type="Proteomes" id="UP000241190"/>
    </source>
</evidence>
<dbReference type="GO" id="GO:0007165">
    <property type="term" value="P:signal transduction"/>
    <property type="evidence" value="ECO:0007669"/>
    <property type="project" value="UniProtKB-ARBA"/>
</dbReference>
<evidence type="ECO:0000256" key="8">
    <source>
        <dbReference type="SAM" id="Phobius"/>
    </source>
</evidence>
<dbReference type="InterPro" id="IPR006189">
    <property type="entry name" value="CHASE_dom"/>
</dbReference>
<evidence type="ECO:0000256" key="5">
    <source>
        <dbReference type="ARBA" id="ARBA00022989"/>
    </source>
</evidence>
<dbReference type="InterPro" id="IPR042240">
    <property type="entry name" value="CHASE_sf"/>
</dbReference>
<dbReference type="Proteomes" id="UP000241954">
    <property type="component" value="Unassembled WGS sequence"/>
</dbReference>
<dbReference type="PANTHER" id="PTHR45138">
    <property type="entry name" value="REGULATORY COMPONENTS OF SENSORY TRANSDUCTION SYSTEM"/>
    <property type="match status" value="1"/>
</dbReference>
<accession>A0A2T3ML51</accession>
<comment type="subcellular location">
    <subcellularLocation>
        <location evidence="2">Membrane</location>
    </subcellularLocation>
</comment>
<proteinExistence type="predicted"/>
<dbReference type="EMBL" id="PYOP01000001">
    <property type="protein sequence ID" value="PSW99769.1"/>
    <property type="molecule type" value="Genomic_DNA"/>
</dbReference>
<dbReference type="Proteomes" id="UP000241190">
    <property type="component" value="Unassembled WGS sequence"/>
</dbReference>
<evidence type="ECO:0000256" key="1">
    <source>
        <dbReference type="ARBA" id="ARBA00001946"/>
    </source>
</evidence>
<dbReference type="GO" id="GO:0052621">
    <property type="term" value="F:diguanylate cyclase activity"/>
    <property type="evidence" value="ECO:0007669"/>
    <property type="project" value="UniProtKB-EC"/>
</dbReference>
<dbReference type="EMBL" id="PYLW01000009">
    <property type="protein sequence ID" value="PSV96865.1"/>
    <property type="molecule type" value="Genomic_DNA"/>
</dbReference>
<dbReference type="Gene3D" id="3.30.70.270">
    <property type="match status" value="1"/>
</dbReference>
<comment type="cofactor">
    <cofactor evidence="1">
        <name>Mg(2+)</name>
        <dbReference type="ChEBI" id="CHEBI:18420"/>
    </cofactor>
</comment>
<evidence type="ECO:0000256" key="7">
    <source>
        <dbReference type="ARBA" id="ARBA00034247"/>
    </source>
</evidence>
<dbReference type="PROSITE" id="PS50839">
    <property type="entry name" value="CHASE"/>
    <property type="match status" value="1"/>
</dbReference>